<evidence type="ECO:0000313" key="1">
    <source>
        <dbReference type="EMBL" id="KAK5997742.1"/>
    </source>
</evidence>
<dbReference type="Pfam" id="PF20174">
    <property type="entry name" value="DUF6540"/>
    <property type="match status" value="1"/>
</dbReference>
<accession>A0ABR0T0S7</accession>
<gene>
    <name evidence="1" type="ORF">PT974_00099</name>
</gene>
<dbReference type="Proteomes" id="UP001338125">
    <property type="component" value="Unassembled WGS sequence"/>
</dbReference>
<reference evidence="1 2" key="1">
    <citation type="submission" date="2024-01" db="EMBL/GenBank/DDBJ databases">
        <title>Complete genome of Cladobotryum mycophilum ATHUM6906.</title>
        <authorList>
            <person name="Christinaki A.C."/>
            <person name="Myridakis A.I."/>
            <person name="Kouvelis V.N."/>
        </authorList>
    </citation>
    <scope>NUCLEOTIDE SEQUENCE [LARGE SCALE GENOMIC DNA]</scope>
    <source>
        <strain evidence="1 2">ATHUM6906</strain>
    </source>
</reference>
<evidence type="ECO:0000313" key="2">
    <source>
        <dbReference type="Proteomes" id="UP001338125"/>
    </source>
</evidence>
<comment type="caution">
    <text evidence="1">The sequence shown here is derived from an EMBL/GenBank/DDBJ whole genome shotgun (WGS) entry which is preliminary data.</text>
</comment>
<sequence length="140" mass="16193">MTEQKHFKVWIIKYHLAMQDLELPGLRYHIAIFVEADSELGSGFLHQVLGDITTIFMGYTGAALYPSKWEEILRAIPPPPQQKTFNTRIYRTEFFKTQDPLTFYEPGEPRGQIMKCTEWTDQKAIPALREAGLISKKEDS</sequence>
<dbReference type="InterPro" id="IPR046670">
    <property type="entry name" value="DUF6540"/>
</dbReference>
<protein>
    <submittedName>
        <fullName evidence="1">Uncharacterized protein</fullName>
    </submittedName>
</protein>
<organism evidence="1 2">
    <name type="scientific">Cladobotryum mycophilum</name>
    <dbReference type="NCBI Taxonomy" id="491253"/>
    <lineage>
        <taxon>Eukaryota</taxon>
        <taxon>Fungi</taxon>
        <taxon>Dikarya</taxon>
        <taxon>Ascomycota</taxon>
        <taxon>Pezizomycotina</taxon>
        <taxon>Sordariomycetes</taxon>
        <taxon>Hypocreomycetidae</taxon>
        <taxon>Hypocreales</taxon>
        <taxon>Hypocreaceae</taxon>
        <taxon>Cladobotryum</taxon>
    </lineage>
</organism>
<dbReference type="EMBL" id="JAVFKD010000001">
    <property type="protein sequence ID" value="KAK5997742.1"/>
    <property type="molecule type" value="Genomic_DNA"/>
</dbReference>
<name>A0ABR0T0S7_9HYPO</name>
<keyword evidence="2" id="KW-1185">Reference proteome</keyword>
<proteinExistence type="predicted"/>